<comment type="caution">
    <text evidence="11">The sequence shown here is derived from an EMBL/GenBank/DDBJ whole genome shotgun (WGS) entry which is preliminary data.</text>
</comment>
<dbReference type="RefSeq" id="WP_181489902.1">
    <property type="nucleotide sequence ID" value="NZ_CP145912.1"/>
</dbReference>
<protein>
    <recommendedName>
        <fullName evidence="2">histidine kinase</fullName>
        <ecNumber evidence="2">2.7.13.3</ecNumber>
    </recommendedName>
</protein>
<dbReference type="InterPro" id="IPR036097">
    <property type="entry name" value="HisK_dim/P_sf"/>
</dbReference>
<evidence type="ECO:0000256" key="7">
    <source>
        <dbReference type="ARBA" id="ARBA00022840"/>
    </source>
</evidence>
<dbReference type="SMART" id="SM00388">
    <property type="entry name" value="HisKA"/>
    <property type="match status" value="1"/>
</dbReference>
<dbReference type="GeneID" id="89491670"/>
<evidence type="ECO:0000256" key="4">
    <source>
        <dbReference type="ARBA" id="ARBA00022679"/>
    </source>
</evidence>
<dbReference type="Pfam" id="PF02518">
    <property type="entry name" value="HATPase_c"/>
    <property type="match status" value="1"/>
</dbReference>
<dbReference type="CDD" id="cd00082">
    <property type="entry name" value="HisKA"/>
    <property type="match status" value="1"/>
</dbReference>
<dbReference type="Pfam" id="PF12974">
    <property type="entry name" value="Phosphonate-bd"/>
    <property type="match status" value="1"/>
</dbReference>
<keyword evidence="8" id="KW-0902">Two-component regulatory system</keyword>
<dbReference type="InterPro" id="IPR005467">
    <property type="entry name" value="His_kinase_dom"/>
</dbReference>
<keyword evidence="3" id="KW-0597">Phosphoprotein</keyword>
<evidence type="ECO:0000313" key="11">
    <source>
        <dbReference type="EMBL" id="MDT0135219.1"/>
    </source>
</evidence>
<dbReference type="Gene3D" id="3.30.565.10">
    <property type="entry name" value="Histidine kinase-like ATPase, C-terminal domain"/>
    <property type="match status" value="1"/>
</dbReference>
<keyword evidence="5" id="KW-0547">Nucleotide-binding</keyword>
<dbReference type="Pfam" id="PF00512">
    <property type="entry name" value="HisKA"/>
    <property type="match status" value="1"/>
</dbReference>
<sequence>MYILKRILISLCLCNLLFFLLNPLAISKPTSVPKEVITVGVFADRGVEEASNRWQKTIDWLNERLPEYHFTLQPLLLEQLQEEILRQRLPFIIVNPSESIRIGRKSSLSWLATLISPMDSGTKYSTGSAVWVKEESVISSIEELSGHSIGTASKQAFGGFMAFAHDVIHERKLKGYFSHLVEIGYPHEHVVDALVSGQIEGAILPVCLIESMILKGELKPNQLRILGQRNKSDAHCKVSTHLYPNWSFAMTNAADRLLAKQVVVALFDIPSDSSAAKSAQSLGWSVPESQIELDRLFTDLGVHPLQEKWWYQTWNWLINNYYATIAGLLLFAILPIQYFFLSLRYRKNYLKLRHAQESLHKVQRHALVDKLGSGLAHELNQPLAAIRLYAESEISRRNQGKLDTDITVLLDKIHRQVNRVDEVVRRFRSLLQKKAIEKKYIDINALIGGTIDLVKIYADQKHVHLHWKSASDAVFIFGDKAAIEQLLVNLLTNAIDATFQNNREQVTITLTKTNDKVEVSVYDQGTGLSMPFEKLLTPFVTTKQDGIGLGLVICKEVMESHFGEFELINLSTGGCRAVARIPIAKVK</sequence>
<comment type="catalytic activity">
    <reaction evidence="1">
        <text>ATP + protein L-histidine = ADP + protein N-phospho-L-histidine.</text>
        <dbReference type="EC" id="2.7.13.3"/>
    </reaction>
</comment>
<feature type="domain" description="Histidine kinase" evidence="10">
    <location>
        <begin position="374"/>
        <end position="585"/>
    </location>
</feature>
<evidence type="ECO:0000256" key="5">
    <source>
        <dbReference type="ARBA" id="ARBA00022741"/>
    </source>
</evidence>
<evidence type="ECO:0000256" key="1">
    <source>
        <dbReference type="ARBA" id="ARBA00000085"/>
    </source>
</evidence>
<dbReference type="SMART" id="SM00387">
    <property type="entry name" value="HATPase_c"/>
    <property type="match status" value="1"/>
</dbReference>
<evidence type="ECO:0000259" key="10">
    <source>
        <dbReference type="PROSITE" id="PS50109"/>
    </source>
</evidence>
<dbReference type="InterPro" id="IPR003594">
    <property type="entry name" value="HATPase_dom"/>
</dbReference>
<dbReference type="InterPro" id="IPR036890">
    <property type="entry name" value="HATPase_C_sf"/>
</dbReference>
<evidence type="ECO:0000256" key="2">
    <source>
        <dbReference type="ARBA" id="ARBA00012438"/>
    </source>
</evidence>
<dbReference type="SUPFAM" id="SSF55874">
    <property type="entry name" value="ATPase domain of HSP90 chaperone/DNA topoisomerase II/histidine kinase"/>
    <property type="match status" value="1"/>
</dbReference>
<evidence type="ECO:0000256" key="6">
    <source>
        <dbReference type="ARBA" id="ARBA00022777"/>
    </source>
</evidence>
<gene>
    <name evidence="11" type="ORF">NLX89_17975</name>
</gene>
<feature type="transmembrane region" description="Helical" evidence="9">
    <location>
        <begin position="321"/>
        <end position="341"/>
    </location>
</feature>
<dbReference type="Gene3D" id="3.40.190.10">
    <property type="entry name" value="Periplasmic binding protein-like II"/>
    <property type="match status" value="1"/>
</dbReference>
<keyword evidence="6 11" id="KW-0418">Kinase</keyword>
<keyword evidence="12" id="KW-1185">Reference proteome</keyword>
<keyword evidence="9" id="KW-1133">Transmembrane helix</keyword>
<dbReference type="EMBL" id="JANAVW010000001">
    <property type="protein sequence ID" value="MDT0135219.1"/>
    <property type="molecule type" value="Genomic_DNA"/>
</dbReference>
<dbReference type="GO" id="GO:0016301">
    <property type="term" value="F:kinase activity"/>
    <property type="evidence" value="ECO:0007669"/>
    <property type="project" value="UniProtKB-KW"/>
</dbReference>
<evidence type="ECO:0000313" key="12">
    <source>
        <dbReference type="Proteomes" id="UP001252207"/>
    </source>
</evidence>
<dbReference type="PRINTS" id="PR00344">
    <property type="entry name" value="BCTRLSENSOR"/>
</dbReference>
<dbReference type="SUPFAM" id="SSF47384">
    <property type="entry name" value="Homodimeric domain of signal transducing histidine kinase"/>
    <property type="match status" value="1"/>
</dbReference>
<reference evidence="11 12" key="1">
    <citation type="submission" date="2022-06" db="EMBL/GenBank/DDBJ databases">
        <title>Chromosome and plasmid sequencings of Enterobacteriales species co-exiting double carbapenemases.</title>
        <authorList>
            <person name="Fu Y."/>
        </authorList>
    </citation>
    <scope>NUCLEOTIDE SEQUENCE [LARGE SCALE GENOMIC DNA]</scope>
    <source>
        <strain evidence="11 12">21030615019</strain>
    </source>
</reference>
<dbReference type="Proteomes" id="UP001252207">
    <property type="component" value="Unassembled WGS sequence"/>
</dbReference>
<dbReference type="PROSITE" id="PS50109">
    <property type="entry name" value="HIS_KIN"/>
    <property type="match status" value="1"/>
</dbReference>
<evidence type="ECO:0000256" key="8">
    <source>
        <dbReference type="ARBA" id="ARBA00023012"/>
    </source>
</evidence>
<proteinExistence type="predicted"/>
<dbReference type="PANTHER" id="PTHR43065">
    <property type="entry name" value="SENSOR HISTIDINE KINASE"/>
    <property type="match status" value="1"/>
</dbReference>
<organism evidence="11 12">
    <name type="scientific">Providencia huaxiensis</name>
    <dbReference type="NCBI Taxonomy" id="2027290"/>
    <lineage>
        <taxon>Bacteria</taxon>
        <taxon>Pseudomonadati</taxon>
        <taxon>Pseudomonadota</taxon>
        <taxon>Gammaproteobacteria</taxon>
        <taxon>Enterobacterales</taxon>
        <taxon>Morganellaceae</taxon>
        <taxon>Providencia</taxon>
    </lineage>
</organism>
<dbReference type="EC" id="2.7.13.3" evidence="2"/>
<accession>A0ABU2J3Q9</accession>
<dbReference type="SUPFAM" id="SSF53850">
    <property type="entry name" value="Periplasmic binding protein-like II"/>
    <property type="match status" value="1"/>
</dbReference>
<evidence type="ECO:0000256" key="9">
    <source>
        <dbReference type="SAM" id="Phobius"/>
    </source>
</evidence>
<keyword evidence="9" id="KW-0472">Membrane</keyword>
<keyword evidence="9" id="KW-0812">Transmembrane</keyword>
<dbReference type="Gene3D" id="1.10.287.130">
    <property type="match status" value="1"/>
</dbReference>
<name>A0ABU2J3Q9_9GAMM</name>
<dbReference type="InterPro" id="IPR003661">
    <property type="entry name" value="HisK_dim/P_dom"/>
</dbReference>
<keyword evidence="7" id="KW-0067">ATP-binding</keyword>
<evidence type="ECO:0000256" key="3">
    <source>
        <dbReference type="ARBA" id="ARBA00022553"/>
    </source>
</evidence>
<dbReference type="InterPro" id="IPR004358">
    <property type="entry name" value="Sig_transdc_His_kin-like_C"/>
</dbReference>
<keyword evidence="4" id="KW-0808">Transferase</keyword>
<dbReference type="PANTHER" id="PTHR43065:SF10">
    <property type="entry name" value="PEROXIDE STRESS-ACTIVATED HISTIDINE KINASE MAK3"/>
    <property type="match status" value="1"/>
</dbReference>